<proteinExistence type="predicted"/>
<dbReference type="AlphaFoldDB" id="X6P4Q3"/>
<dbReference type="Gene3D" id="2.60.40.150">
    <property type="entry name" value="C2 domain"/>
    <property type="match status" value="1"/>
</dbReference>
<evidence type="ECO:0000313" key="4">
    <source>
        <dbReference type="Proteomes" id="UP000023152"/>
    </source>
</evidence>
<feature type="compositionally biased region" description="Basic and acidic residues" evidence="1">
    <location>
        <begin position="115"/>
        <end position="125"/>
    </location>
</feature>
<dbReference type="SUPFAM" id="SSF49562">
    <property type="entry name" value="C2 domain (Calcium/lipid-binding domain, CaLB)"/>
    <property type="match status" value="1"/>
</dbReference>
<feature type="domain" description="C2" evidence="2">
    <location>
        <begin position="1"/>
        <end position="120"/>
    </location>
</feature>
<gene>
    <name evidence="3" type="ORF">RFI_04005</name>
</gene>
<dbReference type="InterPro" id="IPR000008">
    <property type="entry name" value="C2_dom"/>
</dbReference>
<sequence>MGGACCTQDQRPVLRIFLKRGEDLPAEDDNGESDAYVVFHYGDINRSRFETKRSDVITTKGGHCTWDEVFEFPFGSLNSTQILELQLDDRDILKPDDISGGCRIYYGKHPQNPKNTDKAETNDHQQGNEDAKYFLPLEWNVEEHHVIQLTDENDLESGKIHLSITLVNPLLGMPIEESSTQGEE</sequence>
<evidence type="ECO:0000256" key="1">
    <source>
        <dbReference type="SAM" id="MobiDB-lite"/>
    </source>
</evidence>
<dbReference type="PROSITE" id="PS50004">
    <property type="entry name" value="C2"/>
    <property type="match status" value="1"/>
</dbReference>
<dbReference type="EMBL" id="ASPP01003672">
    <property type="protein sequence ID" value="ETO33103.1"/>
    <property type="molecule type" value="Genomic_DNA"/>
</dbReference>
<dbReference type="Proteomes" id="UP000023152">
    <property type="component" value="Unassembled WGS sequence"/>
</dbReference>
<name>X6P4Q3_RETFI</name>
<comment type="caution">
    <text evidence="3">The sequence shown here is derived from an EMBL/GenBank/DDBJ whole genome shotgun (WGS) entry which is preliminary data.</text>
</comment>
<dbReference type="SMART" id="SM00239">
    <property type="entry name" value="C2"/>
    <property type="match status" value="1"/>
</dbReference>
<keyword evidence="4" id="KW-1185">Reference proteome</keyword>
<dbReference type="Pfam" id="PF00168">
    <property type="entry name" value="C2"/>
    <property type="match status" value="1"/>
</dbReference>
<accession>X6P4Q3</accession>
<dbReference type="OrthoDB" id="270970at2759"/>
<evidence type="ECO:0000313" key="3">
    <source>
        <dbReference type="EMBL" id="ETO33103.1"/>
    </source>
</evidence>
<evidence type="ECO:0000259" key="2">
    <source>
        <dbReference type="PROSITE" id="PS50004"/>
    </source>
</evidence>
<dbReference type="InterPro" id="IPR035892">
    <property type="entry name" value="C2_domain_sf"/>
</dbReference>
<feature type="region of interest" description="Disordered" evidence="1">
    <location>
        <begin position="106"/>
        <end position="125"/>
    </location>
</feature>
<protein>
    <recommendedName>
        <fullName evidence="2">C2 domain-containing protein</fullName>
    </recommendedName>
</protein>
<organism evidence="3 4">
    <name type="scientific">Reticulomyxa filosa</name>
    <dbReference type="NCBI Taxonomy" id="46433"/>
    <lineage>
        <taxon>Eukaryota</taxon>
        <taxon>Sar</taxon>
        <taxon>Rhizaria</taxon>
        <taxon>Retaria</taxon>
        <taxon>Foraminifera</taxon>
        <taxon>Monothalamids</taxon>
        <taxon>Reticulomyxidae</taxon>
        <taxon>Reticulomyxa</taxon>
    </lineage>
</organism>
<reference evidence="3 4" key="1">
    <citation type="journal article" date="2013" name="Curr. Biol.">
        <title>The Genome of the Foraminiferan Reticulomyxa filosa.</title>
        <authorList>
            <person name="Glockner G."/>
            <person name="Hulsmann N."/>
            <person name="Schleicher M."/>
            <person name="Noegel A.A."/>
            <person name="Eichinger L."/>
            <person name="Gallinger C."/>
            <person name="Pawlowski J."/>
            <person name="Sierra R."/>
            <person name="Euteneuer U."/>
            <person name="Pillet L."/>
            <person name="Moustafa A."/>
            <person name="Platzer M."/>
            <person name="Groth M."/>
            <person name="Szafranski K."/>
            <person name="Schliwa M."/>
        </authorList>
    </citation>
    <scope>NUCLEOTIDE SEQUENCE [LARGE SCALE GENOMIC DNA]</scope>
</reference>